<dbReference type="Proteomes" id="UP000299102">
    <property type="component" value="Unassembled WGS sequence"/>
</dbReference>
<reference evidence="1 2" key="1">
    <citation type="journal article" date="2019" name="Commun. Biol.">
        <title>The bagworm genome reveals a unique fibroin gene that provides high tensile strength.</title>
        <authorList>
            <person name="Kono N."/>
            <person name="Nakamura H."/>
            <person name="Ohtoshi R."/>
            <person name="Tomita M."/>
            <person name="Numata K."/>
            <person name="Arakawa K."/>
        </authorList>
    </citation>
    <scope>NUCLEOTIDE SEQUENCE [LARGE SCALE GENOMIC DNA]</scope>
</reference>
<dbReference type="EMBL" id="BGZK01000133">
    <property type="protein sequence ID" value="GBP21827.1"/>
    <property type="molecule type" value="Genomic_DNA"/>
</dbReference>
<protein>
    <submittedName>
        <fullName evidence="1">Uncharacterized protein</fullName>
    </submittedName>
</protein>
<keyword evidence="2" id="KW-1185">Reference proteome</keyword>
<proteinExistence type="predicted"/>
<evidence type="ECO:0000313" key="2">
    <source>
        <dbReference type="Proteomes" id="UP000299102"/>
    </source>
</evidence>
<gene>
    <name evidence="1" type="ORF">EVAR_6799_1</name>
</gene>
<name>A0A4C1U6W5_EUMVA</name>
<sequence>MFRFACFLRSTKNGTVCSLSALTASERFPLVRYTVPTSVYRIRLRSTVARPLGIRPTVTAISAIAAIYGRIITSEAVQVRESTPGRGVAESLTRRAPSVNVYALLARGMICEVAAVRCTVHRPASSPRDRATYLHIGSRFRYVSPYR</sequence>
<evidence type="ECO:0000313" key="1">
    <source>
        <dbReference type="EMBL" id="GBP21827.1"/>
    </source>
</evidence>
<organism evidence="1 2">
    <name type="scientific">Eumeta variegata</name>
    <name type="common">Bagworm moth</name>
    <name type="synonym">Eumeta japonica</name>
    <dbReference type="NCBI Taxonomy" id="151549"/>
    <lineage>
        <taxon>Eukaryota</taxon>
        <taxon>Metazoa</taxon>
        <taxon>Ecdysozoa</taxon>
        <taxon>Arthropoda</taxon>
        <taxon>Hexapoda</taxon>
        <taxon>Insecta</taxon>
        <taxon>Pterygota</taxon>
        <taxon>Neoptera</taxon>
        <taxon>Endopterygota</taxon>
        <taxon>Lepidoptera</taxon>
        <taxon>Glossata</taxon>
        <taxon>Ditrysia</taxon>
        <taxon>Tineoidea</taxon>
        <taxon>Psychidae</taxon>
        <taxon>Oiketicinae</taxon>
        <taxon>Eumeta</taxon>
    </lineage>
</organism>
<dbReference type="AlphaFoldDB" id="A0A4C1U6W5"/>
<comment type="caution">
    <text evidence="1">The sequence shown here is derived from an EMBL/GenBank/DDBJ whole genome shotgun (WGS) entry which is preliminary data.</text>
</comment>
<accession>A0A4C1U6W5</accession>